<proteinExistence type="predicted"/>
<reference evidence="2 3" key="1">
    <citation type="submission" date="2017-12" db="EMBL/GenBank/DDBJ databases">
        <authorList>
            <person name="Hurst M.R.H."/>
        </authorList>
    </citation>
    <scope>NUCLEOTIDE SEQUENCE [LARGE SCALE GENOMIC DNA]</scope>
    <source>
        <strain evidence="2 3">SY-3-19</strain>
    </source>
</reference>
<feature type="signal peptide" evidence="1">
    <location>
        <begin position="1"/>
        <end position="21"/>
    </location>
</feature>
<gene>
    <name evidence="2" type="ORF">CW354_07840</name>
</gene>
<comment type="caution">
    <text evidence="2">The sequence shown here is derived from an EMBL/GenBank/DDBJ whole genome shotgun (WGS) entry which is preliminary data.</text>
</comment>
<dbReference type="AlphaFoldDB" id="A0A2S7K6X3"/>
<feature type="chain" id="PRO_5015779382" description="Lipoprotein SmpA/OmlA domain-containing protein" evidence="1">
    <location>
        <begin position="22"/>
        <end position="119"/>
    </location>
</feature>
<dbReference type="RefSeq" id="WP_104829453.1">
    <property type="nucleotide sequence ID" value="NZ_PJCH01000005.1"/>
</dbReference>
<dbReference type="Proteomes" id="UP000239504">
    <property type="component" value="Unassembled WGS sequence"/>
</dbReference>
<accession>A0A2S7K6X3</accession>
<dbReference type="PROSITE" id="PS51257">
    <property type="entry name" value="PROKAR_LIPOPROTEIN"/>
    <property type="match status" value="1"/>
</dbReference>
<evidence type="ECO:0008006" key="4">
    <source>
        <dbReference type="Google" id="ProtNLM"/>
    </source>
</evidence>
<name>A0A2S7K6X3_9PROT</name>
<keyword evidence="3" id="KW-1185">Reference proteome</keyword>
<organism evidence="2 3">
    <name type="scientific">Hyphococcus luteus</name>
    <dbReference type="NCBI Taxonomy" id="2058213"/>
    <lineage>
        <taxon>Bacteria</taxon>
        <taxon>Pseudomonadati</taxon>
        <taxon>Pseudomonadota</taxon>
        <taxon>Alphaproteobacteria</taxon>
        <taxon>Parvularculales</taxon>
        <taxon>Parvularculaceae</taxon>
        <taxon>Hyphococcus</taxon>
    </lineage>
</organism>
<protein>
    <recommendedName>
        <fullName evidence="4">Lipoprotein SmpA/OmlA domain-containing protein</fullName>
    </recommendedName>
</protein>
<evidence type="ECO:0000313" key="2">
    <source>
        <dbReference type="EMBL" id="PQA88208.1"/>
    </source>
</evidence>
<dbReference type="OrthoDB" id="8482143at2"/>
<evidence type="ECO:0000256" key="1">
    <source>
        <dbReference type="SAM" id="SignalP"/>
    </source>
</evidence>
<sequence length="119" mass="12455">MRFRHCAFFGLFSLAAACASAPESAEAPVTAPPAPAEPVYRLADILGARASAIDEMFGAPALTRKEGAGEYRRYALTTCTLILILYPDETGVSKVAHVDATATHSAGEKPDLEDCLAAG</sequence>
<dbReference type="EMBL" id="PJCH01000005">
    <property type="protein sequence ID" value="PQA88208.1"/>
    <property type="molecule type" value="Genomic_DNA"/>
</dbReference>
<keyword evidence="1" id="KW-0732">Signal</keyword>
<evidence type="ECO:0000313" key="3">
    <source>
        <dbReference type="Proteomes" id="UP000239504"/>
    </source>
</evidence>